<dbReference type="InterPro" id="IPR015860">
    <property type="entry name" value="ABC_transpr_TagH-like"/>
</dbReference>
<dbReference type="Gene3D" id="2.70.50.60">
    <property type="entry name" value="abc- transporter (atp binding component) like domain"/>
    <property type="match status" value="1"/>
</dbReference>
<dbReference type="SUPFAM" id="SSF52540">
    <property type="entry name" value="P-loop containing nucleoside triphosphate hydrolases"/>
    <property type="match status" value="1"/>
</dbReference>
<proteinExistence type="inferred from homology"/>
<dbReference type="PANTHER" id="PTHR46743">
    <property type="entry name" value="TEICHOIC ACIDS EXPORT ATP-BINDING PROTEIN TAGH"/>
    <property type="match status" value="1"/>
</dbReference>
<evidence type="ECO:0000313" key="7">
    <source>
        <dbReference type="Proteomes" id="UP000321129"/>
    </source>
</evidence>
<organism evidence="6 7">
    <name type="scientific">Flavisphingopyxis soli</name>
    <dbReference type="NCBI Taxonomy" id="2601267"/>
    <lineage>
        <taxon>Bacteria</taxon>
        <taxon>Pseudomonadati</taxon>
        <taxon>Pseudomonadota</taxon>
        <taxon>Alphaproteobacteria</taxon>
        <taxon>Sphingomonadales</taxon>
        <taxon>Sphingopyxidaceae</taxon>
        <taxon>Flavisphingopyxis</taxon>
    </lineage>
</organism>
<evidence type="ECO:0000256" key="2">
    <source>
        <dbReference type="ARBA" id="ARBA00022448"/>
    </source>
</evidence>
<dbReference type="Gene3D" id="3.40.50.300">
    <property type="entry name" value="P-loop containing nucleotide triphosphate hydrolases"/>
    <property type="match status" value="1"/>
</dbReference>
<evidence type="ECO:0000256" key="4">
    <source>
        <dbReference type="ARBA" id="ARBA00022840"/>
    </source>
</evidence>
<keyword evidence="2" id="KW-0813">Transport</keyword>
<dbReference type="SMART" id="SM00382">
    <property type="entry name" value="AAA"/>
    <property type="match status" value="1"/>
</dbReference>
<evidence type="ECO:0000256" key="3">
    <source>
        <dbReference type="ARBA" id="ARBA00022741"/>
    </source>
</evidence>
<dbReference type="InterPro" id="IPR050683">
    <property type="entry name" value="Bact_Polysacc_Export_ATP-bd"/>
</dbReference>
<dbReference type="PROSITE" id="PS50893">
    <property type="entry name" value="ABC_TRANSPORTER_2"/>
    <property type="match status" value="1"/>
</dbReference>
<dbReference type="CDD" id="cd03220">
    <property type="entry name" value="ABC_KpsT_Wzt"/>
    <property type="match status" value="1"/>
</dbReference>
<dbReference type="AlphaFoldDB" id="A0A5C6UTR1"/>
<accession>A0A5C6UTR1</accession>
<sequence length="412" mass="44029">MAAPRPPPFSGPVSMSEPRIRARDVSVIRCRSLTRAAYYACRDTVGAIVRHAPRSRLRRGEFYALEAIDLSLDAGEAIAVIGDNGAGKSTLLKTLAGMLPATTGSVERNGSVAAVIELGVGLNPLLSGRENVSLAALLRELPADIACAYLHDVEAFADLGEAFDVATGSYSSGMTARLAFAMAAMTRPDVLLVDEALSVGDLAFQRKCTRFIEEFLGAGGALVLASHNVLQVQSLCQRAILIDSGRAIFTGAAVEAVRQMIARSMPMVETNTAEETTIRLIGFGGDAGRLRTGAPARIKVEYTLDEDFRDVIWGFGLWTADNQQCVTTAQDLSPRSLAAGRGTLECEIERLPIAPGNYTLRLYITDRASGTAVALSGWGRASTPVTVDSPASIESNHQLDMRQMVVLDVNWQ</sequence>
<dbReference type="GO" id="GO:0005524">
    <property type="term" value="F:ATP binding"/>
    <property type="evidence" value="ECO:0007669"/>
    <property type="project" value="UniProtKB-KW"/>
</dbReference>
<protein>
    <submittedName>
        <fullName evidence="6">ABC transporter ATP-binding protein</fullName>
    </submittedName>
</protein>
<dbReference type="GO" id="GO:0016020">
    <property type="term" value="C:membrane"/>
    <property type="evidence" value="ECO:0007669"/>
    <property type="project" value="InterPro"/>
</dbReference>
<keyword evidence="3" id="KW-0547">Nucleotide-binding</keyword>
<evidence type="ECO:0000313" key="6">
    <source>
        <dbReference type="EMBL" id="TXC74348.1"/>
    </source>
</evidence>
<evidence type="ECO:0000259" key="5">
    <source>
        <dbReference type="PROSITE" id="PS50893"/>
    </source>
</evidence>
<keyword evidence="7" id="KW-1185">Reference proteome</keyword>
<dbReference type="PANTHER" id="PTHR46743:SF2">
    <property type="entry name" value="TEICHOIC ACIDS EXPORT ATP-BINDING PROTEIN TAGH"/>
    <property type="match status" value="1"/>
</dbReference>
<dbReference type="GO" id="GO:0016887">
    <property type="term" value="F:ATP hydrolysis activity"/>
    <property type="evidence" value="ECO:0007669"/>
    <property type="project" value="InterPro"/>
</dbReference>
<dbReference type="Pfam" id="PF14524">
    <property type="entry name" value="Wzt_C"/>
    <property type="match status" value="1"/>
</dbReference>
<dbReference type="Proteomes" id="UP000321129">
    <property type="component" value="Unassembled WGS sequence"/>
</dbReference>
<dbReference type="InterPro" id="IPR003593">
    <property type="entry name" value="AAA+_ATPase"/>
</dbReference>
<dbReference type="CDD" id="cd10147">
    <property type="entry name" value="Wzt_C-like"/>
    <property type="match status" value="1"/>
</dbReference>
<dbReference type="GO" id="GO:0140359">
    <property type="term" value="F:ABC-type transporter activity"/>
    <property type="evidence" value="ECO:0007669"/>
    <property type="project" value="InterPro"/>
</dbReference>
<keyword evidence="4 6" id="KW-0067">ATP-binding</keyword>
<gene>
    <name evidence="6" type="ORF">FSZ31_06535</name>
</gene>
<comment type="similarity">
    <text evidence="1">Belongs to the ABC transporter superfamily.</text>
</comment>
<dbReference type="InterPro" id="IPR029439">
    <property type="entry name" value="Wzt_C"/>
</dbReference>
<dbReference type="InterPro" id="IPR003439">
    <property type="entry name" value="ABC_transporter-like_ATP-bd"/>
</dbReference>
<dbReference type="Pfam" id="PF00005">
    <property type="entry name" value="ABC_tran"/>
    <property type="match status" value="1"/>
</dbReference>
<name>A0A5C6UTR1_9SPHN</name>
<dbReference type="InterPro" id="IPR027417">
    <property type="entry name" value="P-loop_NTPase"/>
</dbReference>
<feature type="domain" description="ABC transporter" evidence="5">
    <location>
        <begin position="49"/>
        <end position="269"/>
    </location>
</feature>
<dbReference type="EMBL" id="VOPY01000001">
    <property type="protein sequence ID" value="TXC74348.1"/>
    <property type="molecule type" value="Genomic_DNA"/>
</dbReference>
<evidence type="ECO:0000256" key="1">
    <source>
        <dbReference type="ARBA" id="ARBA00005417"/>
    </source>
</evidence>
<reference evidence="6 7" key="1">
    <citation type="submission" date="2019-08" db="EMBL/GenBank/DDBJ databases">
        <title>Sphingorhabdus soil sp. nov., isolated from arctic soil.</title>
        <authorList>
            <person name="Liu Y."/>
        </authorList>
    </citation>
    <scope>NUCLEOTIDE SEQUENCE [LARGE SCALE GENOMIC DNA]</scope>
    <source>
        <strain evidence="6 7">D-2Q-5-6</strain>
    </source>
</reference>
<comment type="caution">
    <text evidence="6">The sequence shown here is derived from an EMBL/GenBank/DDBJ whole genome shotgun (WGS) entry which is preliminary data.</text>
</comment>